<feature type="non-terminal residue" evidence="1">
    <location>
        <position position="1"/>
    </location>
</feature>
<name>A0AAE1D665_9GAST</name>
<gene>
    <name evidence="1" type="ORF">RRG08_065774</name>
</gene>
<evidence type="ECO:0000313" key="2">
    <source>
        <dbReference type="Proteomes" id="UP001283361"/>
    </source>
</evidence>
<keyword evidence="2" id="KW-1185">Reference proteome</keyword>
<dbReference type="Gene3D" id="3.40.50.300">
    <property type="entry name" value="P-loop containing nucleotide triphosphate hydrolases"/>
    <property type="match status" value="1"/>
</dbReference>
<dbReference type="InterPro" id="IPR027417">
    <property type="entry name" value="P-loop_NTPase"/>
</dbReference>
<dbReference type="SUPFAM" id="SSF52540">
    <property type="entry name" value="P-loop containing nucleoside triphosphate hydrolases"/>
    <property type="match status" value="1"/>
</dbReference>
<dbReference type="Proteomes" id="UP001283361">
    <property type="component" value="Unassembled WGS sequence"/>
</dbReference>
<protein>
    <recommendedName>
        <fullName evidence="3">Sulfotransferase</fullName>
    </recommendedName>
</protein>
<comment type="caution">
    <text evidence="1">The sequence shown here is derived from an EMBL/GenBank/DDBJ whole genome shotgun (WGS) entry which is preliminary data.</text>
</comment>
<dbReference type="AlphaFoldDB" id="A0AAE1D665"/>
<proteinExistence type="predicted"/>
<reference evidence="1" key="1">
    <citation type="journal article" date="2023" name="G3 (Bethesda)">
        <title>A reference genome for the long-term kleptoplast-retaining sea slug Elysia crispata morphotype clarki.</title>
        <authorList>
            <person name="Eastman K.E."/>
            <person name="Pendleton A.L."/>
            <person name="Shaikh M.A."/>
            <person name="Suttiyut T."/>
            <person name="Ogas R."/>
            <person name="Tomko P."/>
            <person name="Gavelis G."/>
            <person name="Widhalm J.R."/>
            <person name="Wisecaver J.H."/>
        </authorList>
    </citation>
    <scope>NUCLEOTIDE SEQUENCE</scope>
    <source>
        <strain evidence="1">ECLA1</strain>
    </source>
</reference>
<sequence>SEIRSSSDEKSPFLNSLFREISKDALQIGRKYYNIERKNPQEHFQLQQRDKGNPVKTKKCAPDSPRYVILLTYGRSGSTLISDIISEHPDVFTYFEPLFDLAKSFRRKQTKYFAENNK</sequence>
<evidence type="ECO:0008006" key="3">
    <source>
        <dbReference type="Google" id="ProtNLM"/>
    </source>
</evidence>
<organism evidence="1 2">
    <name type="scientific">Elysia crispata</name>
    <name type="common">lettuce slug</name>
    <dbReference type="NCBI Taxonomy" id="231223"/>
    <lineage>
        <taxon>Eukaryota</taxon>
        <taxon>Metazoa</taxon>
        <taxon>Spiralia</taxon>
        <taxon>Lophotrochozoa</taxon>
        <taxon>Mollusca</taxon>
        <taxon>Gastropoda</taxon>
        <taxon>Heterobranchia</taxon>
        <taxon>Euthyneura</taxon>
        <taxon>Panpulmonata</taxon>
        <taxon>Sacoglossa</taxon>
        <taxon>Placobranchoidea</taxon>
        <taxon>Plakobranchidae</taxon>
        <taxon>Elysia</taxon>
    </lineage>
</organism>
<evidence type="ECO:0000313" key="1">
    <source>
        <dbReference type="EMBL" id="KAK3758864.1"/>
    </source>
</evidence>
<accession>A0AAE1D665</accession>
<dbReference type="EMBL" id="JAWDGP010005195">
    <property type="protein sequence ID" value="KAK3758864.1"/>
    <property type="molecule type" value="Genomic_DNA"/>
</dbReference>